<accession>A0A239WNW6</accession>
<feature type="domain" description="Membrane insertase YidC/Oxa/ALB C-terminal" evidence="14">
    <location>
        <begin position="59"/>
        <end position="246"/>
    </location>
</feature>
<dbReference type="HAMAP" id="MF_01811">
    <property type="entry name" value="YidC_type2"/>
    <property type="match status" value="1"/>
</dbReference>
<dbReference type="InterPro" id="IPR047196">
    <property type="entry name" value="YidC_ALB_C"/>
</dbReference>
<evidence type="ECO:0000256" key="12">
    <source>
        <dbReference type="HAMAP-Rule" id="MF_01811"/>
    </source>
</evidence>
<dbReference type="KEGG" id="saco:SAME_00499"/>
<dbReference type="PANTHER" id="PTHR12428:SF65">
    <property type="entry name" value="CYTOCHROME C OXIDASE ASSEMBLY PROTEIN COX18, MITOCHONDRIAL"/>
    <property type="match status" value="1"/>
</dbReference>
<evidence type="ECO:0000259" key="14">
    <source>
        <dbReference type="Pfam" id="PF02096"/>
    </source>
</evidence>
<dbReference type="PRINTS" id="PR00701">
    <property type="entry name" value="60KDINNERMP"/>
</dbReference>
<evidence type="ECO:0000256" key="9">
    <source>
        <dbReference type="ARBA" id="ARBA00023139"/>
    </source>
</evidence>
<keyword evidence="5 12" id="KW-0732">Signal</keyword>
<comment type="function">
    <text evidence="12">Required for the insertion and/or proper folding and/or complex formation of integral membrane proteins into the membrane. Involved in integration of membrane proteins that insert both dependently and independently of the Sec translocase complex, as well as at least some lipoproteins.</text>
</comment>
<dbReference type="PROSITE" id="PS51257">
    <property type="entry name" value="PROKAR_LIPOPROTEIN"/>
    <property type="match status" value="1"/>
</dbReference>
<evidence type="ECO:0000256" key="6">
    <source>
        <dbReference type="ARBA" id="ARBA00022927"/>
    </source>
</evidence>
<keyword evidence="6 12" id="KW-0653">Protein transport</keyword>
<dbReference type="Proteomes" id="UP000215144">
    <property type="component" value="Chromosome 1"/>
</dbReference>
<feature type="compositionally biased region" description="Basic residues" evidence="13">
    <location>
        <begin position="295"/>
        <end position="306"/>
    </location>
</feature>
<evidence type="ECO:0000256" key="7">
    <source>
        <dbReference type="ARBA" id="ARBA00022989"/>
    </source>
</evidence>
<evidence type="ECO:0000256" key="1">
    <source>
        <dbReference type="ARBA" id="ARBA00004651"/>
    </source>
</evidence>
<dbReference type="PANTHER" id="PTHR12428">
    <property type="entry name" value="OXA1"/>
    <property type="match status" value="1"/>
</dbReference>
<gene>
    <name evidence="12 15" type="primary">yidC</name>
    <name evidence="15" type="ORF">SAMEA4504048_00499</name>
</gene>
<evidence type="ECO:0000256" key="3">
    <source>
        <dbReference type="ARBA" id="ARBA00022475"/>
    </source>
</evidence>
<dbReference type="GO" id="GO:0032977">
    <property type="term" value="F:membrane insertase activity"/>
    <property type="evidence" value="ECO:0007669"/>
    <property type="project" value="InterPro"/>
</dbReference>
<keyword evidence="9" id="KW-0564">Palmitate</keyword>
<keyword evidence="4 12" id="KW-0812">Transmembrane</keyword>
<keyword evidence="3 12" id="KW-1003">Cell membrane</keyword>
<dbReference type="InterPro" id="IPR001708">
    <property type="entry name" value="YidC/ALB3/OXA1/COX18"/>
</dbReference>
<dbReference type="InterPro" id="IPR028055">
    <property type="entry name" value="YidC/Oxa/ALB_C"/>
</dbReference>
<dbReference type="GO" id="GO:0015031">
    <property type="term" value="P:protein transport"/>
    <property type="evidence" value="ECO:0007669"/>
    <property type="project" value="UniProtKB-KW"/>
</dbReference>
<dbReference type="NCBIfam" id="NF002687">
    <property type="entry name" value="PRK02463.1"/>
    <property type="match status" value="1"/>
</dbReference>
<protein>
    <recommendedName>
        <fullName evidence="12">Membrane protein insertase YidC</fullName>
    </recommendedName>
    <alternativeName>
        <fullName evidence="12">Foldase YidC</fullName>
    </alternativeName>
    <alternativeName>
        <fullName evidence="12">Membrane integrase YidC</fullName>
    </alternativeName>
    <alternativeName>
        <fullName evidence="12">Membrane protein YidC</fullName>
    </alternativeName>
</protein>
<evidence type="ECO:0000256" key="11">
    <source>
        <dbReference type="ARBA" id="ARBA00023288"/>
    </source>
</evidence>
<evidence type="ECO:0000256" key="10">
    <source>
        <dbReference type="ARBA" id="ARBA00023186"/>
    </source>
</evidence>
<evidence type="ECO:0000256" key="8">
    <source>
        <dbReference type="ARBA" id="ARBA00023136"/>
    </source>
</evidence>
<dbReference type="CDD" id="cd20070">
    <property type="entry name" value="5TM_YidC_Alb3"/>
    <property type="match status" value="1"/>
</dbReference>
<dbReference type="GO" id="GO:0051205">
    <property type="term" value="P:protein insertion into membrane"/>
    <property type="evidence" value="ECO:0007669"/>
    <property type="project" value="TreeGrafter"/>
</dbReference>
<dbReference type="EMBL" id="LT906454">
    <property type="protein sequence ID" value="SNV35613.1"/>
    <property type="molecule type" value="Genomic_DNA"/>
</dbReference>
<organism evidence="15 16">
    <name type="scientific">Streptococcus acidominimus</name>
    <dbReference type="NCBI Taxonomy" id="1326"/>
    <lineage>
        <taxon>Bacteria</taxon>
        <taxon>Bacillati</taxon>
        <taxon>Bacillota</taxon>
        <taxon>Bacilli</taxon>
        <taxon>Lactobacillales</taxon>
        <taxon>Streptococcaceae</taxon>
        <taxon>Streptococcus</taxon>
    </lineage>
</organism>
<comment type="subcellular location">
    <subcellularLocation>
        <location evidence="1 12">Cell membrane</location>
        <topology evidence="1 12">Multi-pass membrane protein</topology>
    </subcellularLocation>
</comment>
<evidence type="ECO:0000313" key="16">
    <source>
        <dbReference type="Proteomes" id="UP000215144"/>
    </source>
</evidence>
<comment type="similarity">
    <text evidence="12">Belongs to the OXA1/ALB3/YidC family. Type 2 subfamily.</text>
</comment>
<reference evidence="15 16" key="1">
    <citation type="submission" date="2017-06" db="EMBL/GenBank/DDBJ databases">
        <authorList>
            <consortium name="Pathogen Informatics"/>
        </authorList>
    </citation>
    <scope>NUCLEOTIDE SEQUENCE [LARGE SCALE GENOMIC DNA]</scope>
    <source>
        <strain evidence="15 16">NCTC11291</strain>
    </source>
</reference>
<feature type="region of interest" description="Disordered" evidence="13">
    <location>
        <begin position="261"/>
        <end position="306"/>
    </location>
</feature>
<dbReference type="NCBIfam" id="TIGR03592">
    <property type="entry name" value="yidC_oxa1_cterm"/>
    <property type="match status" value="1"/>
</dbReference>
<evidence type="ECO:0000256" key="13">
    <source>
        <dbReference type="SAM" id="MobiDB-lite"/>
    </source>
</evidence>
<name>A0A239WNW6_STRAI</name>
<feature type="transmembrane region" description="Helical" evidence="12">
    <location>
        <begin position="54"/>
        <end position="74"/>
    </location>
</feature>
<feature type="transmembrane region" description="Helical" evidence="12">
    <location>
        <begin position="167"/>
        <end position="188"/>
    </location>
</feature>
<evidence type="ECO:0000256" key="2">
    <source>
        <dbReference type="ARBA" id="ARBA00022448"/>
    </source>
</evidence>
<evidence type="ECO:0000313" key="15">
    <source>
        <dbReference type="EMBL" id="SNV35613.1"/>
    </source>
</evidence>
<evidence type="ECO:0000256" key="4">
    <source>
        <dbReference type="ARBA" id="ARBA00022692"/>
    </source>
</evidence>
<keyword evidence="8 12" id="KW-0472">Membrane</keyword>
<proteinExistence type="inferred from homology"/>
<keyword evidence="2 12" id="KW-0813">Transport</keyword>
<evidence type="ECO:0000256" key="5">
    <source>
        <dbReference type="ARBA" id="ARBA00022729"/>
    </source>
</evidence>
<feature type="transmembrane region" description="Helical" evidence="12">
    <location>
        <begin position="133"/>
        <end position="155"/>
    </location>
</feature>
<dbReference type="Pfam" id="PF02096">
    <property type="entry name" value="60KD_IMP"/>
    <property type="match status" value="1"/>
</dbReference>
<dbReference type="AlphaFoldDB" id="A0A239WNW6"/>
<dbReference type="InterPro" id="IPR023060">
    <property type="entry name" value="YidC/YidC1/YidC2_Firmicutes"/>
</dbReference>
<keyword evidence="11 12" id="KW-0449">Lipoprotein</keyword>
<sequence length="306" mass="34044">MKKSTKKLLLSGLALSMLLFLSGCVRTVNGKPAGFVWDTLGKPMEKVIQYFANDLGLGFGLGIIAVTIIVRIIILPLGLYQAQKAAYQSEKMAYLKPYLGPIQERMKTATTQEEKLAAQADFMAAQRQYGVSMFGGIGCLPLLIQMPFFSALYFAARYTNGIQGSQFLWFALDKPDLLLTAIIAALYFFQSWLSMKAVPEEQRAQMKSMMYSMPLMMAFFGFSSPAGVSLYWFIGGFFAIAQQLITTYVIKPRLRQKVEAEFAQNPPKPFKSSGNSRKDVTPSNSPIEGAIESKKPKRNAGKQNRK</sequence>
<keyword evidence="10 12" id="KW-0143">Chaperone</keyword>
<dbReference type="GO" id="GO:0005886">
    <property type="term" value="C:plasma membrane"/>
    <property type="evidence" value="ECO:0007669"/>
    <property type="project" value="UniProtKB-SubCell"/>
</dbReference>
<dbReference type="OrthoDB" id="9780552at2"/>
<keyword evidence="7 12" id="KW-1133">Transmembrane helix</keyword>
<feature type="transmembrane region" description="Helical" evidence="12">
    <location>
        <begin position="230"/>
        <end position="250"/>
    </location>
</feature>
<dbReference type="RefSeq" id="WP_095121845.1">
    <property type="nucleotide sequence ID" value="NZ_LT906454.1"/>
</dbReference>